<keyword evidence="3" id="KW-1185">Reference proteome</keyword>
<dbReference type="KEGG" id="adin:H7849_25905"/>
<evidence type="ECO:0000313" key="2">
    <source>
        <dbReference type="EMBL" id="QNI32371.1"/>
    </source>
</evidence>
<accession>A0A7G8BIK1</accession>
<protein>
    <submittedName>
        <fullName evidence="2">RES family NAD+ phosphorylase</fullName>
    </submittedName>
</protein>
<dbReference type="Pfam" id="PF08808">
    <property type="entry name" value="RES"/>
    <property type="match status" value="1"/>
</dbReference>
<feature type="domain" description="RES" evidence="1">
    <location>
        <begin position="15"/>
        <end position="139"/>
    </location>
</feature>
<sequence>MQVWRLCSQKYLSSAFSGIGGMYASRRWNEKGNLIVYTATSRALAAMEYFVNLEPNQAPNDLTMLEAHVPDAEVEQLDLSLLPRNWFEIDNRECQKIGTAWLKSRRSVGLKVPSVPIRGDWNVLLNPSHPDFKQVSITSQEPFFYDERMFRKR</sequence>
<gene>
    <name evidence="2" type="ORF">H7849_25905</name>
</gene>
<dbReference type="AlphaFoldDB" id="A0A7G8BIK1"/>
<dbReference type="EMBL" id="CP060394">
    <property type="protein sequence ID" value="QNI32371.1"/>
    <property type="molecule type" value="Genomic_DNA"/>
</dbReference>
<dbReference type="RefSeq" id="WP_186743326.1">
    <property type="nucleotide sequence ID" value="NZ_CP060394.1"/>
</dbReference>
<evidence type="ECO:0000313" key="3">
    <source>
        <dbReference type="Proteomes" id="UP000515312"/>
    </source>
</evidence>
<name>A0A7G8BIK1_9BACT</name>
<organism evidence="2 3">
    <name type="scientific">Alloacidobacterium dinghuense</name>
    <dbReference type="NCBI Taxonomy" id="2763107"/>
    <lineage>
        <taxon>Bacteria</taxon>
        <taxon>Pseudomonadati</taxon>
        <taxon>Acidobacteriota</taxon>
        <taxon>Terriglobia</taxon>
        <taxon>Terriglobales</taxon>
        <taxon>Acidobacteriaceae</taxon>
        <taxon>Alloacidobacterium</taxon>
    </lineage>
</organism>
<proteinExistence type="predicted"/>
<reference evidence="2 3" key="1">
    <citation type="submission" date="2020-08" db="EMBL/GenBank/DDBJ databases">
        <title>Edaphobacter telluris sp. nov. and Acidobacterium dinghuensis sp. nov., two acidobacteria isolated from forest soil.</title>
        <authorList>
            <person name="Fu J."/>
            <person name="Qiu L."/>
        </authorList>
    </citation>
    <scope>NUCLEOTIDE SEQUENCE [LARGE SCALE GENOMIC DNA]</scope>
    <source>
        <strain evidence="2">4Y35</strain>
    </source>
</reference>
<dbReference type="InterPro" id="IPR014914">
    <property type="entry name" value="RES_dom"/>
</dbReference>
<evidence type="ECO:0000259" key="1">
    <source>
        <dbReference type="SMART" id="SM00953"/>
    </source>
</evidence>
<dbReference type="SMART" id="SM00953">
    <property type="entry name" value="RES"/>
    <property type="match status" value="1"/>
</dbReference>
<dbReference type="Proteomes" id="UP000515312">
    <property type="component" value="Chromosome"/>
</dbReference>